<accession>C4JDH6</accession>
<reference evidence="3" key="1">
    <citation type="journal article" date="2009" name="Genome Res.">
        <title>Comparative genomic analyses of the human fungal pathogens Coccidioides and their relatives.</title>
        <authorList>
            <person name="Sharpton T.J."/>
            <person name="Stajich J.E."/>
            <person name="Rounsley S.D."/>
            <person name="Gardner M.J."/>
            <person name="Wortman J.R."/>
            <person name="Jordar V.S."/>
            <person name="Maiti R."/>
            <person name="Kodira C.D."/>
            <person name="Neafsey D.E."/>
            <person name="Zeng Q."/>
            <person name="Hung C.-Y."/>
            <person name="McMahan C."/>
            <person name="Muszewska A."/>
            <person name="Grynberg M."/>
            <person name="Mandel M.A."/>
            <person name="Kellner E.M."/>
            <person name="Barker B.M."/>
            <person name="Galgiani J.N."/>
            <person name="Orbach M.J."/>
            <person name="Kirkland T.N."/>
            <person name="Cole G.T."/>
            <person name="Henn M.R."/>
            <person name="Birren B.W."/>
            <person name="Taylor J.W."/>
        </authorList>
    </citation>
    <scope>NUCLEOTIDE SEQUENCE [LARGE SCALE GENOMIC DNA]</scope>
    <source>
        <strain evidence="3">UAMH 1704</strain>
    </source>
</reference>
<dbReference type="KEGG" id="ure:UREG_00702"/>
<keyword evidence="3" id="KW-1185">Reference proteome</keyword>
<proteinExistence type="predicted"/>
<dbReference type="GeneID" id="8443648"/>
<evidence type="ECO:0000256" key="1">
    <source>
        <dbReference type="SAM" id="MobiDB-lite"/>
    </source>
</evidence>
<feature type="region of interest" description="Disordered" evidence="1">
    <location>
        <begin position="251"/>
        <end position="277"/>
    </location>
</feature>
<gene>
    <name evidence="2" type="ORF">UREG_00702</name>
</gene>
<dbReference type="OrthoDB" id="4186710at2759"/>
<dbReference type="InParanoid" id="C4JDH6"/>
<protein>
    <submittedName>
        <fullName evidence="2">Uncharacterized protein</fullName>
    </submittedName>
</protein>
<feature type="region of interest" description="Disordered" evidence="1">
    <location>
        <begin position="130"/>
        <end position="151"/>
    </location>
</feature>
<dbReference type="Proteomes" id="UP000002058">
    <property type="component" value="Unassembled WGS sequence"/>
</dbReference>
<dbReference type="STRING" id="336963.C4JDH6"/>
<dbReference type="VEuPathDB" id="FungiDB:UREG_00702"/>
<evidence type="ECO:0000313" key="2">
    <source>
        <dbReference type="EMBL" id="EEP75855.1"/>
    </source>
</evidence>
<dbReference type="EMBL" id="CH476615">
    <property type="protein sequence ID" value="EEP75855.1"/>
    <property type="molecule type" value="Genomic_DNA"/>
</dbReference>
<dbReference type="AlphaFoldDB" id="C4JDH6"/>
<dbReference type="HOGENOM" id="CLU_670858_0_0_1"/>
<evidence type="ECO:0000313" key="3">
    <source>
        <dbReference type="Proteomes" id="UP000002058"/>
    </source>
</evidence>
<organism evidence="2 3">
    <name type="scientific">Uncinocarpus reesii (strain UAMH 1704)</name>
    <dbReference type="NCBI Taxonomy" id="336963"/>
    <lineage>
        <taxon>Eukaryota</taxon>
        <taxon>Fungi</taxon>
        <taxon>Dikarya</taxon>
        <taxon>Ascomycota</taxon>
        <taxon>Pezizomycotina</taxon>
        <taxon>Eurotiomycetes</taxon>
        <taxon>Eurotiomycetidae</taxon>
        <taxon>Onygenales</taxon>
        <taxon>Onygenaceae</taxon>
        <taxon>Uncinocarpus</taxon>
    </lineage>
</organism>
<feature type="compositionally biased region" description="Basic residues" evidence="1">
    <location>
        <begin position="268"/>
        <end position="277"/>
    </location>
</feature>
<sequence>MEASNPVTVSEEIPFLGMEQESILSLIDFNSDPMPSDLGSNAQNPIFVTETIEQARQQLQERMGAMGGSSTGPTDHTDHTAHTDHICSEQNEAFEKLKLEFGAKRNPTLEERLQFQKAENEELQRLNLVKRRKEEQHELPASTASEPSSRLDLDSALGPGITSEQYQLFCSDDDKDTSNGNIGKPEGTAEGEVSALCSETKGKHANARNKIARKAKRENAALGFDAFRRSKEKKVRLDILGLPHSRKRLYVENQSVRKRKQAGESKDKKWKPKVSGRNKKRQFGQLNFESLFSSDIINAAKANVSKPGIPTFYSKAKDKAMKELIASIPHADPKVVTTDKKAIMAAIVKFTRRPKADGNGGWLHPDMNTSLFHYQV</sequence>
<name>C4JDH6_UNCRE</name>
<dbReference type="RefSeq" id="XP_002541188.1">
    <property type="nucleotide sequence ID" value="XM_002541142.1"/>
</dbReference>
<dbReference type="eggNOG" id="ENOG502T5GF">
    <property type="taxonomic scope" value="Eukaryota"/>
</dbReference>